<keyword evidence="1" id="KW-1133">Transmembrane helix</keyword>
<accession>A0A8I1A3I1</accession>
<reference evidence="4 5" key="1">
    <citation type="submission" date="2020-12" db="EMBL/GenBank/DDBJ databases">
        <title>Draft genome sequence of furan degrading bacterial strain FUR100.</title>
        <authorList>
            <person name="Woiski C."/>
        </authorList>
    </citation>
    <scope>NUCLEOTIDE SEQUENCE [LARGE SCALE GENOMIC DNA]</scope>
    <source>
        <strain evidence="4 5">FUR100</strain>
    </source>
</reference>
<keyword evidence="5" id="KW-1185">Reference proteome</keyword>
<organism evidence="4 5">
    <name type="scientific">Rhodococcus erythropolis</name>
    <name type="common">Arthrobacter picolinophilus</name>
    <dbReference type="NCBI Taxonomy" id="1833"/>
    <lineage>
        <taxon>Bacteria</taxon>
        <taxon>Bacillati</taxon>
        <taxon>Actinomycetota</taxon>
        <taxon>Actinomycetes</taxon>
        <taxon>Mycobacteriales</taxon>
        <taxon>Nocardiaceae</taxon>
        <taxon>Rhodococcus</taxon>
        <taxon>Rhodococcus erythropolis group</taxon>
    </lineage>
</organism>
<keyword evidence="1" id="KW-0812">Transmembrane</keyword>
<name>A0A8I1A3I1_RHOER</name>
<feature type="transmembrane region" description="Helical" evidence="1">
    <location>
        <begin position="31"/>
        <end position="49"/>
    </location>
</feature>
<evidence type="ECO:0000256" key="1">
    <source>
        <dbReference type="SAM" id="Phobius"/>
    </source>
</evidence>
<evidence type="ECO:0000313" key="3">
    <source>
        <dbReference type="EMBL" id="MBH5145360.1"/>
    </source>
</evidence>
<dbReference type="Proteomes" id="UP000627573">
    <property type="component" value="Unassembled WGS sequence"/>
</dbReference>
<dbReference type="RefSeq" id="WP_197940616.1">
    <property type="nucleotide sequence ID" value="NZ_JAECSB010000024.1"/>
</dbReference>
<evidence type="ECO:0000313" key="4">
    <source>
        <dbReference type="EMBL" id="MBH5145400.1"/>
    </source>
</evidence>
<dbReference type="EMBL" id="JAECSB010000024">
    <property type="protein sequence ID" value="MBH5141992.1"/>
    <property type="molecule type" value="Genomic_DNA"/>
</dbReference>
<comment type="caution">
    <text evidence="4">The sequence shown here is derived from an EMBL/GenBank/DDBJ whole genome shotgun (WGS) entry which is preliminary data.</text>
</comment>
<sequence>MSSPTTFDTVAHYAIVASTGAALIAGAVNDWSAVVMALILVPFVVIVRWPDAPSGIVFGAAEVVDKLRDANRSTRGVKRTEDPGWSAK</sequence>
<keyword evidence="1" id="KW-0472">Membrane</keyword>
<dbReference type="EMBL" id="JAECSB010000076">
    <property type="protein sequence ID" value="MBH5145360.1"/>
    <property type="molecule type" value="Genomic_DNA"/>
</dbReference>
<gene>
    <name evidence="2" type="ORF">I3517_05130</name>
    <name evidence="3" type="ORF">I3517_22430</name>
    <name evidence="4" type="ORF">I3517_22630</name>
</gene>
<proteinExistence type="predicted"/>
<dbReference type="EMBL" id="JAECSB010000077">
    <property type="protein sequence ID" value="MBH5145400.1"/>
    <property type="molecule type" value="Genomic_DNA"/>
</dbReference>
<evidence type="ECO:0000313" key="2">
    <source>
        <dbReference type="EMBL" id="MBH5141992.1"/>
    </source>
</evidence>
<dbReference type="AlphaFoldDB" id="A0A8I1A3I1"/>
<evidence type="ECO:0000313" key="5">
    <source>
        <dbReference type="Proteomes" id="UP000627573"/>
    </source>
</evidence>
<protein>
    <submittedName>
        <fullName evidence="4">Uncharacterized protein</fullName>
    </submittedName>
</protein>